<dbReference type="GO" id="GO:0004359">
    <property type="term" value="F:glutaminase activity"/>
    <property type="evidence" value="ECO:0007669"/>
    <property type="project" value="InterPro"/>
</dbReference>
<dbReference type="GO" id="GO:0046872">
    <property type="term" value="F:metal ion binding"/>
    <property type="evidence" value="ECO:0007669"/>
    <property type="project" value="UniProtKB-KW"/>
</dbReference>
<reference evidence="13 14" key="1">
    <citation type="submission" date="2014-03" db="EMBL/GenBank/DDBJ databases">
        <title>Draft Genome Sequences of Four Burkholderia Strains.</title>
        <authorList>
            <person name="Liu X.Y."/>
            <person name="Li C.X."/>
            <person name="Xu J.H."/>
        </authorList>
    </citation>
    <scope>NUCLEOTIDE SEQUENCE [LARGE SCALE GENOMIC DNA]</scope>
    <source>
        <strain evidence="13 14">DSM 50014</strain>
    </source>
</reference>
<feature type="binding site" evidence="8">
    <location>
        <position position="244"/>
    </location>
    <ligand>
        <name>ATP</name>
        <dbReference type="ChEBI" id="CHEBI:30616"/>
    </ligand>
</feature>
<dbReference type="SUPFAM" id="SSF52402">
    <property type="entry name" value="Adenine nucleotide alpha hydrolases-like"/>
    <property type="match status" value="1"/>
</dbReference>
<comment type="subunit">
    <text evidence="8">Homodimer.</text>
</comment>
<dbReference type="InterPro" id="IPR014729">
    <property type="entry name" value="Rossmann-like_a/b/a_fold"/>
</dbReference>
<keyword evidence="2 8" id="KW-0436">Ligase</keyword>
<feature type="binding site" description="in other chain" evidence="8">
    <location>
        <begin position="293"/>
        <end position="294"/>
    </location>
    <ligand>
        <name>deamido-NAD(+)</name>
        <dbReference type="ChEBI" id="CHEBI:58437"/>
        <note>ligand shared between two neighboring subunits</note>
    </ligand>
</feature>
<dbReference type="InterPro" id="IPR022310">
    <property type="entry name" value="NAD/GMP_synthase"/>
</dbReference>
<comment type="catalytic activity">
    <reaction evidence="8 10">
        <text>deamido-NAD(+) + NH4(+) + ATP = AMP + diphosphate + NAD(+) + H(+)</text>
        <dbReference type="Rhea" id="RHEA:21188"/>
        <dbReference type="ChEBI" id="CHEBI:15378"/>
        <dbReference type="ChEBI" id="CHEBI:28938"/>
        <dbReference type="ChEBI" id="CHEBI:30616"/>
        <dbReference type="ChEBI" id="CHEBI:33019"/>
        <dbReference type="ChEBI" id="CHEBI:57540"/>
        <dbReference type="ChEBI" id="CHEBI:58437"/>
        <dbReference type="ChEBI" id="CHEBI:456215"/>
        <dbReference type="EC" id="6.3.1.5"/>
    </reaction>
</comment>
<accession>A0A069PQE6</accession>
<comment type="pathway">
    <text evidence="8">Cofactor biosynthesis; NAD(+) biosynthesis; NAD(+) from deamido-NAD(+) (ammonia route): step 1/1.</text>
</comment>
<keyword evidence="6 8" id="KW-0460">Magnesium</keyword>
<evidence type="ECO:0000256" key="11">
    <source>
        <dbReference type="SAM" id="MobiDB-lite"/>
    </source>
</evidence>
<dbReference type="GO" id="GO:0005524">
    <property type="term" value="F:ATP binding"/>
    <property type="evidence" value="ECO:0007669"/>
    <property type="project" value="UniProtKB-UniRule"/>
</dbReference>
<dbReference type="GO" id="GO:0008795">
    <property type="term" value="F:NAD+ synthase activity"/>
    <property type="evidence" value="ECO:0007669"/>
    <property type="project" value="UniProtKB-UniRule"/>
</dbReference>
<comment type="function">
    <text evidence="8">Catalyzes the ATP-dependent amidation of deamido-NAD to form NAD. Uses ammonia as a nitrogen source.</text>
</comment>
<comment type="caution">
    <text evidence="13">The sequence shown here is derived from an EMBL/GenBank/DDBJ whole genome shotgun (WGS) entry which is preliminary data.</text>
</comment>
<dbReference type="Pfam" id="PF02540">
    <property type="entry name" value="NAD_synthase"/>
    <property type="match status" value="1"/>
</dbReference>
<evidence type="ECO:0000256" key="4">
    <source>
        <dbReference type="ARBA" id="ARBA00022741"/>
    </source>
</evidence>
<feature type="binding site" description="in other chain" evidence="8">
    <location>
        <position position="206"/>
    </location>
    <ligand>
        <name>deamido-NAD(+)</name>
        <dbReference type="ChEBI" id="CHEBI:58437"/>
        <note>ligand shared between two neighboring subunits</note>
    </ligand>
</feature>
<name>A0A069PQE6_9BURK</name>
<evidence type="ECO:0000259" key="12">
    <source>
        <dbReference type="Pfam" id="PF02540"/>
    </source>
</evidence>
<evidence type="ECO:0000256" key="1">
    <source>
        <dbReference type="ARBA" id="ARBA00005859"/>
    </source>
</evidence>
<keyword evidence="4 8" id="KW-0547">Nucleotide-binding</keyword>
<dbReference type="STRING" id="60547.GCA_000751215_02199"/>
<evidence type="ECO:0000256" key="3">
    <source>
        <dbReference type="ARBA" id="ARBA00022723"/>
    </source>
</evidence>
<dbReference type="EC" id="6.3.1.5" evidence="8 10"/>
<evidence type="ECO:0000256" key="8">
    <source>
        <dbReference type="HAMAP-Rule" id="MF_00193"/>
    </source>
</evidence>
<comment type="similarity">
    <text evidence="1 8 9">Belongs to the NAD synthetase family.</text>
</comment>
<gene>
    <name evidence="8" type="primary">nadE</name>
    <name evidence="13" type="ORF">BG61_03685</name>
</gene>
<dbReference type="Proteomes" id="UP000027466">
    <property type="component" value="Unassembled WGS sequence"/>
</dbReference>
<dbReference type="Gene3D" id="3.40.50.620">
    <property type="entry name" value="HUPs"/>
    <property type="match status" value="1"/>
</dbReference>
<dbReference type="InterPro" id="IPR022926">
    <property type="entry name" value="NH(3)-dep_NAD(+)_synth"/>
</dbReference>
<organism evidence="13 14">
    <name type="scientific">Caballeronia glathei</name>
    <dbReference type="NCBI Taxonomy" id="60547"/>
    <lineage>
        <taxon>Bacteria</taxon>
        <taxon>Pseudomonadati</taxon>
        <taxon>Pseudomonadota</taxon>
        <taxon>Betaproteobacteria</taxon>
        <taxon>Burkholderiales</taxon>
        <taxon>Burkholderiaceae</taxon>
        <taxon>Caballeronia</taxon>
    </lineage>
</organism>
<feature type="binding site" evidence="8">
    <location>
        <position position="82"/>
    </location>
    <ligand>
        <name>Mg(2+)</name>
        <dbReference type="ChEBI" id="CHEBI:18420"/>
    </ligand>
</feature>
<sequence>MGAPRAHSFDSLRRPARGADMNSPQPDHQAREARQRAIIEELRVTPGFDLDAERERRIAFLADYLEAQKLRSYVLGISGGVDSSTAGRLAQLAVERLRGRGVDARFIAMRLPYGEQQDEADAQRALEFIAPDETLVVNVKPAADAMLDSLHTAGAQYIDAKHRDFVHGNIKARQRMIAQYAAASARAGVVIGTDHAAESVMGFFTKYGDGGADVLPLYGLNKRRVRALAKALGAGAETYQKVPTADLETLTPQRPDEDSYGIAYEDIDDFLEGKRVSDEVYTTIFRFHDATRHKRALPVTPHDEWRA</sequence>
<proteinExistence type="inferred from homology"/>
<dbReference type="NCBIfam" id="NF001979">
    <property type="entry name" value="PRK00768.1"/>
    <property type="match status" value="1"/>
</dbReference>
<keyword evidence="3 8" id="KW-0479">Metal-binding</keyword>
<evidence type="ECO:0000256" key="9">
    <source>
        <dbReference type="RuleBase" id="RU003811"/>
    </source>
</evidence>
<evidence type="ECO:0000256" key="6">
    <source>
        <dbReference type="ARBA" id="ARBA00022842"/>
    </source>
</evidence>
<keyword evidence="7 8" id="KW-0520">NAD</keyword>
<dbReference type="PANTHER" id="PTHR23090:SF7">
    <property type="entry name" value="NH(3)-DEPENDENT NAD(+) SYNTHETASE"/>
    <property type="match status" value="1"/>
</dbReference>
<dbReference type="CDD" id="cd00553">
    <property type="entry name" value="NAD_synthase"/>
    <property type="match status" value="1"/>
</dbReference>
<evidence type="ECO:0000313" key="13">
    <source>
        <dbReference type="EMBL" id="KDR42953.1"/>
    </source>
</evidence>
<dbReference type="GO" id="GO:0009435">
    <property type="term" value="P:NAD+ biosynthetic process"/>
    <property type="evidence" value="ECO:0007669"/>
    <property type="project" value="UniProtKB-UniRule"/>
</dbReference>
<feature type="binding site" description="in other chain" evidence="8">
    <location>
        <position position="173"/>
    </location>
    <ligand>
        <name>deamido-NAD(+)</name>
        <dbReference type="ChEBI" id="CHEBI:58437"/>
        <note>ligand shared between two neighboring subunits</note>
    </ligand>
</feature>
<evidence type="ECO:0000256" key="2">
    <source>
        <dbReference type="ARBA" id="ARBA00022598"/>
    </source>
</evidence>
<dbReference type="InterPro" id="IPR003694">
    <property type="entry name" value="NAD_synthase"/>
</dbReference>
<feature type="binding site" evidence="8">
    <location>
        <position position="213"/>
    </location>
    <ligand>
        <name>deamido-NAD(+)</name>
        <dbReference type="ChEBI" id="CHEBI:58437"/>
        <note>ligand shared between two neighboring subunits</note>
    </ligand>
</feature>
<dbReference type="NCBIfam" id="TIGR00552">
    <property type="entry name" value="nadE"/>
    <property type="match status" value="1"/>
</dbReference>
<dbReference type="GO" id="GO:0005737">
    <property type="term" value="C:cytoplasm"/>
    <property type="evidence" value="ECO:0007669"/>
    <property type="project" value="InterPro"/>
</dbReference>
<feature type="region of interest" description="Disordered" evidence="11">
    <location>
        <begin position="1"/>
        <end position="33"/>
    </location>
</feature>
<feature type="binding site" evidence="8">
    <location>
        <begin position="76"/>
        <end position="83"/>
    </location>
    <ligand>
        <name>ATP</name>
        <dbReference type="ChEBI" id="CHEBI:30616"/>
    </ligand>
</feature>
<dbReference type="AlphaFoldDB" id="A0A069PQE6"/>
<evidence type="ECO:0000256" key="7">
    <source>
        <dbReference type="ARBA" id="ARBA00023027"/>
    </source>
</evidence>
<keyword evidence="5 8" id="KW-0067">ATP-binding</keyword>
<feature type="binding site" evidence="8">
    <location>
        <position position="222"/>
    </location>
    <ligand>
        <name>ATP</name>
        <dbReference type="ChEBI" id="CHEBI:30616"/>
    </ligand>
</feature>
<evidence type="ECO:0000256" key="5">
    <source>
        <dbReference type="ARBA" id="ARBA00022840"/>
    </source>
</evidence>
<evidence type="ECO:0000256" key="10">
    <source>
        <dbReference type="RuleBase" id="RU003812"/>
    </source>
</evidence>
<dbReference type="PANTHER" id="PTHR23090">
    <property type="entry name" value="NH 3 /GLUTAMINE-DEPENDENT NAD + SYNTHETASE"/>
    <property type="match status" value="1"/>
</dbReference>
<dbReference type="GO" id="GO:0003952">
    <property type="term" value="F:NAD+ synthase (glutamine-hydrolyzing) activity"/>
    <property type="evidence" value="ECO:0007669"/>
    <property type="project" value="InterPro"/>
</dbReference>
<dbReference type="EMBL" id="JFHC01000011">
    <property type="protein sequence ID" value="KDR42953.1"/>
    <property type="molecule type" value="Genomic_DNA"/>
</dbReference>
<dbReference type="HAMAP" id="MF_00193">
    <property type="entry name" value="NadE_ammonia_dep"/>
    <property type="match status" value="1"/>
</dbReference>
<dbReference type="UniPathway" id="UPA00253">
    <property type="reaction ID" value="UER00333"/>
</dbReference>
<feature type="domain" description="NAD/GMP synthase" evidence="12">
    <location>
        <begin position="56"/>
        <end position="298"/>
    </location>
</feature>
<feature type="binding site" evidence="8">
    <location>
        <position position="198"/>
    </location>
    <ligand>
        <name>Mg(2+)</name>
        <dbReference type="ChEBI" id="CHEBI:18420"/>
    </ligand>
</feature>
<keyword evidence="14" id="KW-1185">Reference proteome</keyword>
<protein>
    <recommendedName>
        <fullName evidence="8 10">NH(3)-dependent NAD(+) synthetase</fullName>
        <ecNumber evidence="8 10">6.3.1.5</ecNumber>
    </recommendedName>
</protein>
<evidence type="ECO:0000313" key="14">
    <source>
        <dbReference type="Proteomes" id="UP000027466"/>
    </source>
</evidence>
<feature type="binding site" evidence="8">
    <location>
        <position position="193"/>
    </location>
    <ligand>
        <name>ATP</name>
        <dbReference type="ChEBI" id="CHEBI:30616"/>
    </ligand>
</feature>